<dbReference type="InterPro" id="IPR057727">
    <property type="entry name" value="WCX_dom"/>
</dbReference>
<dbReference type="PANTHER" id="PTHR34580">
    <property type="match status" value="1"/>
</dbReference>
<dbReference type="PROSITE" id="PS52050">
    <property type="entry name" value="WYL"/>
    <property type="match status" value="1"/>
</dbReference>
<evidence type="ECO:0000259" key="2">
    <source>
        <dbReference type="Pfam" id="PF25583"/>
    </source>
</evidence>
<keyword evidence="4" id="KW-1185">Reference proteome</keyword>
<protein>
    <submittedName>
        <fullName evidence="3">Uncharacterized protein</fullName>
    </submittedName>
</protein>
<dbReference type="Proteomes" id="UP000012589">
    <property type="component" value="Unassembled WGS sequence"/>
</dbReference>
<feature type="domain" description="WCX" evidence="2">
    <location>
        <begin position="258"/>
        <end position="331"/>
    </location>
</feature>
<dbReference type="eggNOG" id="COG2378">
    <property type="taxonomic scope" value="Bacteria"/>
</dbReference>
<dbReference type="PANTHER" id="PTHR34580:SF1">
    <property type="entry name" value="PROTEIN PAFC"/>
    <property type="match status" value="1"/>
</dbReference>
<comment type="caution">
    <text evidence="3">The sequence shown here is derived from an EMBL/GenBank/DDBJ whole genome shotgun (WGS) entry which is preliminary data.</text>
</comment>
<dbReference type="InterPro" id="IPR051534">
    <property type="entry name" value="CBASS_pafABC_assoc_protein"/>
</dbReference>
<sequence length="335" mass="39024">MDKQSKNFRVLDIYVRLCEGKIINKAEEAKKFGVDARSIQRDIDDIRAFLDERFANALDVRKITYSHLQKGFVITGVESSVMSNSEIFAVSKILLGSRAFAKKDMYNMIDKMIAGCVPQKNVKLVSELVANEKFHYVELRHKADIVDRLWEIGMEIQEQNLLEITYEKQIDAKETVSRIVQPVALLFSEYYFYLNAYIMKKDQTNTYAHAFDYPTIFRLDRIHSYKRTGQKFKIPYAGRFEEGEYRKRLQFMFAGNLIRLQFRFTGNSVDAILDRLPTAEVISKDAEGCVIKAEVYGRGILMWLLSQGTMVEVLKPEAFREDMKRTLREMLAKYD</sequence>
<dbReference type="Pfam" id="PF25583">
    <property type="entry name" value="WCX"/>
    <property type="match status" value="1"/>
</dbReference>
<feature type="domain" description="WYL" evidence="1">
    <location>
        <begin position="156"/>
        <end position="225"/>
    </location>
</feature>
<dbReference type="AlphaFoldDB" id="N2BC10"/>
<evidence type="ECO:0000313" key="3">
    <source>
        <dbReference type="EMBL" id="EMZ35890.1"/>
    </source>
</evidence>
<dbReference type="HOGENOM" id="CLU_073597_0_0_9"/>
<accession>N2BC10</accession>
<proteinExistence type="predicted"/>
<dbReference type="EMBL" id="AQFT01000024">
    <property type="protein sequence ID" value="EMZ35890.1"/>
    <property type="molecule type" value="Genomic_DNA"/>
</dbReference>
<dbReference type="InterPro" id="IPR026881">
    <property type="entry name" value="WYL_dom"/>
</dbReference>
<gene>
    <name evidence="3" type="ORF">C823_00962</name>
</gene>
<dbReference type="Pfam" id="PF13280">
    <property type="entry name" value="WYL"/>
    <property type="match status" value="1"/>
</dbReference>
<dbReference type="PATRIC" id="fig|1235802.3.peg.1033"/>
<evidence type="ECO:0000313" key="4">
    <source>
        <dbReference type="Proteomes" id="UP000012589"/>
    </source>
</evidence>
<reference evidence="3 4" key="1">
    <citation type="journal article" date="2014" name="Genome Announc.">
        <title>Draft genome sequences of the altered schaedler flora, a defined bacterial community from gnotobiotic mice.</title>
        <authorList>
            <person name="Wannemuehler M.J."/>
            <person name="Overstreet A.M."/>
            <person name="Ward D.V."/>
            <person name="Phillips G.J."/>
        </authorList>
    </citation>
    <scope>NUCLEOTIDE SEQUENCE [LARGE SCALE GENOMIC DNA]</scope>
    <source>
        <strain evidence="3 4">ASF492</strain>
    </source>
</reference>
<name>N2BC10_9FIRM</name>
<dbReference type="STRING" id="1235802.C823_00962"/>
<evidence type="ECO:0000259" key="1">
    <source>
        <dbReference type="Pfam" id="PF13280"/>
    </source>
</evidence>
<organism evidence="3 4">
    <name type="scientific">Eubacterium plexicaudatum ASF492</name>
    <dbReference type="NCBI Taxonomy" id="1235802"/>
    <lineage>
        <taxon>Bacteria</taxon>
        <taxon>Bacillati</taxon>
        <taxon>Bacillota</taxon>
        <taxon>Clostridia</taxon>
        <taxon>Eubacteriales</taxon>
        <taxon>Eubacteriaceae</taxon>
        <taxon>Eubacterium</taxon>
    </lineage>
</organism>